<dbReference type="RefSeq" id="WP_103467058.1">
    <property type="nucleotide sequence ID" value="NZ_PPXC01000016.1"/>
</dbReference>
<evidence type="ECO:0000313" key="2">
    <source>
        <dbReference type="Proteomes" id="UP000237061"/>
    </source>
</evidence>
<gene>
    <name evidence="1" type="ORF">CVS27_17080</name>
</gene>
<dbReference type="AlphaFoldDB" id="A0A2S3ZSG4"/>
<evidence type="ECO:0000313" key="1">
    <source>
        <dbReference type="EMBL" id="POH72206.1"/>
    </source>
</evidence>
<comment type="caution">
    <text evidence="1">The sequence shown here is derived from an EMBL/GenBank/DDBJ whole genome shotgun (WGS) entry which is preliminary data.</text>
</comment>
<organism evidence="1 2">
    <name type="scientific">Arthrobacter glacialis</name>
    <dbReference type="NCBI Taxonomy" id="1664"/>
    <lineage>
        <taxon>Bacteria</taxon>
        <taxon>Bacillati</taxon>
        <taxon>Actinomycetota</taxon>
        <taxon>Actinomycetes</taxon>
        <taxon>Micrococcales</taxon>
        <taxon>Micrococcaceae</taxon>
        <taxon>Arthrobacter</taxon>
    </lineage>
</organism>
<proteinExistence type="predicted"/>
<reference evidence="1 2" key="1">
    <citation type="submission" date="2018-01" db="EMBL/GenBank/DDBJ databases">
        <title>Arthrobacter sp. nov., from glaciers in China.</title>
        <authorList>
            <person name="Liu Q."/>
            <person name="Xin Y.-H."/>
        </authorList>
    </citation>
    <scope>NUCLEOTIDE SEQUENCE [LARGE SCALE GENOMIC DNA]</scope>
    <source>
        <strain evidence="1 2">HLT2-12-2</strain>
    </source>
</reference>
<dbReference type="Proteomes" id="UP000237061">
    <property type="component" value="Unassembled WGS sequence"/>
</dbReference>
<protein>
    <submittedName>
        <fullName evidence="1">Uncharacterized protein</fullName>
    </submittedName>
</protein>
<keyword evidence="2" id="KW-1185">Reference proteome</keyword>
<dbReference type="EMBL" id="PPXC01000016">
    <property type="protein sequence ID" value="POH72206.1"/>
    <property type="molecule type" value="Genomic_DNA"/>
</dbReference>
<sequence length="272" mass="29322">MSTKLNSQEGTDVFLKTDADAEGAVIPATLDQLTRSAARMKVDKLRRHLGKLTRELIVVENSVKAVVALAVELHEGQAHTALGYGSWRAMIETENLQLLGLAPDDFNLVMREMVAKHFSGSAVGPIIGRSDRTGQRAVDKFIRTAGNAGGIPSRVRGLDGKVRDRTRGANSALTSGVAQGQESSTLFPDNADVLFDVEGFLSSIGASAEADETADQIVMVEAISQDLQLAFDSLVAAEPEQRHASQVRKLLNHTEAILDQRRKVASRWGIPV</sequence>
<accession>A0A2S3ZSG4</accession>
<name>A0A2S3ZSG4_ARTGL</name>